<name>A0A090E9A6_MESPL</name>
<dbReference type="InterPro" id="IPR036390">
    <property type="entry name" value="WH_DNA-bd_sf"/>
</dbReference>
<evidence type="ECO:0000259" key="4">
    <source>
        <dbReference type="PROSITE" id="PS50956"/>
    </source>
</evidence>
<keyword evidence="6" id="KW-1185">Reference proteome</keyword>
<dbReference type="GO" id="GO:0006355">
    <property type="term" value="P:regulation of DNA-templated transcription"/>
    <property type="evidence" value="ECO:0007669"/>
    <property type="project" value="UniProtKB-ARBA"/>
</dbReference>
<keyword evidence="1" id="KW-0805">Transcription regulation</keyword>
<dbReference type="Pfam" id="PF01037">
    <property type="entry name" value="AsnC_trans_reg"/>
    <property type="match status" value="1"/>
</dbReference>
<dbReference type="Gene3D" id="1.10.10.10">
    <property type="entry name" value="Winged helix-like DNA-binding domain superfamily/Winged helix DNA-binding domain"/>
    <property type="match status" value="1"/>
</dbReference>
<evidence type="ECO:0000256" key="1">
    <source>
        <dbReference type="ARBA" id="ARBA00023015"/>
    </source>
</evidence>
<dbReference type="SMART" id="SM00344">
    <property type="entry name" value="HTH_ASNC"/>
    <property type="match status" value="1"/>
</dbReference>
<dbReference type="GO" id="GO:0043200">
    <property type="term" value="P:response to amino acid"/>
    <property type="evidence" value="ECO:0007669"/>
    <property type="project" value="TreeGrafter"/>
</dbReference>
<accession>A0A090E9A6</accession>
<reference evidence="6" key="1">
    <citation type="submission" date="2014-08" db="EMBL/GenBank/DDBJ databases">
        <authorList>
            <person name="Moulin L."/>
        </authorList>
    </citation>
    <scope>NUCLEOTIDE SEQUENCE [LARGE SCALE GENOMIC DNA]</scope>
</reference>
<keyword evidence="2" id="KW-0238">DNA-binding</keyword>
<dbReference type="Proteomes" id="UP000045285">
    <property type="component" value="Unassembled WGS sequence"/>
</dbReference>
<evidence type="ECO:0000313" key="5">
    <source>
        <dbReference type="EMBL" id="CDX26454.1"/>
    </source>
</evidence>
<evidence type="ECO:0000256" key="3">
    <source>
        <dbReference type="ARBA" id="ARBA00023163"/>
    </source>
</evidence>
<organism evidence="5 6">
    <name type="scientific">Mesorhizobium plurifarium</name>
    <dbReference type="NCBI Taxonomy" id="69974"/>
    <lineage>
        <taxon>Bacteria</taxon>
        <taxon>Pseudomonadati</taxon>
        <taxon>Pseudomonadota</taxon>
        <taxon>Alphaproteobacteria</taxon>
        <taxon>Hyphomicrobiales</taxon>
        <taxon>Phyllobacteriaceae</taxon>
        <taxon>Mesorhizobium</taxon>
    </lineage>
</organism>
<dbReference type="GO" id="GO:0043565">
    <property type="term" value="F:sequence-specific DNA binding"/>
    <property type="evidence" value="ECO:0007669"/>
    <property type="project" value="InterPro"/>
</dbReference>
<dbReference type="PRINTS" id="PR00033">
    <property type="entry name" value="HTHASNC"/>
</dbReference>
<dbReference type="EMBL" id="CCMZ01000056">
    <property type="protein sequence ID" value="CDX26454.1"/>
    <property type="molecule type" value="Genomic_DNA"/>
</dbReference>
<dbReference type="SUPFAM" id="SSF54909">
    <property type="entry name" value="Dimeric alpha+beta barrel"/>
    <property type="match status" value="1"/>
</dbReference>
<dbReference type="Gene3D" id="3.30.70.920">
    <property type="match status" value="1"/>
</dbReference>
<protein>
    <submittedName>
        <fullName evidence="5">Transcriptional regulator, AsnC family</fullName>
    </submittedName>
</protein>
<dbReference type="PANTHER" id="PTHR30154:SF53">
    <property type="entry name" value="HTH-TYPE TRANSCRIPTIONAL REGULATOR LRPC"/>
    <property type="match status" value="1"/>
</dbReference>
<dbReference type="PROSITE" id="PS00519">
    <property type="entry name" value="HTH_ASNC_1"/>
    <property type="match status" value="1"/>
</dbReference>
<dbReference type="InterPro" id="IPR036388">
    <property type="entry name" value="WH-like_DNA-bd_sf"/>
</dbReference>
<gene>
    <name evidence="5" type="ORF">MPL3356_60398</name>
</gene>
<dbReference type="PANTHER" id="PTHR30154">
    <property type="entry name" value="LEUCINE-RESPONSIVE REGULATORY PROTEIN"/>
    <property type="match status" value="1"/>
</dbReference>
<dbReference type="GO" id="GO:0005829">
    <property type="term" value="C:cytosol"/>
    <property type="evidence" value="ECO:0007669"/>
    <property type="project" value="TreeGrafter"/>
</dbReference>
<dbReference type="PROSITE" id="PS50956">
    <property type="entry name" value="HTH_ASNC_2"/>
    <property type="match status" value="1"/>
</dbReference>
<dbReference type="InterPro" id="IPR019887">
    <property type="entry name" value="Tscrpt_reg_AsnC/Lrp_C"/>
</dbReference>
<dbReference type="InterPro" id="IPR019888">
    <property type="entry name" value="Tscrpt_reg_AsnC-like"/>
</dbReference>
<dbReference type="CDD" id="cd00090">
    <property type="entry name" value="HTH_ARSR"/>
    <property type="match status" value="1"/>
</dbReference>
<dbReference type="SUPFAM" id="SSF46785">
    <property type="entry name" value="Winged helix' DNA-binding domain"/>
    <property type="match status" value="1"/>
</dbReference>
<dbReference type="FunFam" id="1.10.10.10:FF:000186">
    <property type="entry name" value="AsnC family transcriptional regulator"/>
    <property type="match status" value="1"/>
</dbReference>
<evidence type="ECO:0000256" key="2">
    <source>
        <dbReference type="ARBA" id="ARBA00023125"/>
    </source>
</evidence>
<dbReference type="InterPro" id="IPR011008">
    <property type="entry name" value="Dimeric_a/b-barrel"/>
</dbReference>
<dbReference type="InterPro" id="IPR011991">
    <property type="entry name" value="ArsR-like_HTH"/>
</dbReference>
<dbReference type="InterPro" id="IPR000485">
    <property type="entry name" value="AsnC-type_HTH_dom"/>
</dbReference>
<dbReference type="Pfam" id="PF13412">
    <property type="entry name" value="HTH_24"/>
    <property type="match status" value="1"/>
</dbReference>
<sequence length="158" mass="17492">MKNLRSENIDLDAIDLKLLRLLEKDARISTAELARAVGLSAPSVAERIRKLQENGVIEAYTVRINPAALGMRLSAWLRIRPVPGQLSVVADIIRELPEIAQCDRVTGEDCFIALAHVGSVSELERVIDRIIPYAMTNTAIIQSSPVEPRSPLGAFRRR</sequence>
<dbReference type="InterPro" id="IPR019885">
    <property type="entry name" value="Tscrpt_reg_HTH_AsnC-type_CS"/>
</dbReference>
<proteinExistence type="predicted"/>
<evidence type="ECO:0000313" key="6">
    <source>
        <dbReference type="Proteomes" id="UP000045285"/>
    </source>
</evidence>
<dbReference type="AlphaFoldDB" id="A0A090E9A6"/>
<feature type="domain" description="HTH asnC-type" evidence="4">
    <location>
        <begin position="11"/>
        <end position="72"/>
    </location>
</feature>
<dbReference type="STRING" id="69974.MPLDJ20_120698"/>
<keyword evidence="3" id="KW-0804">Transcription</keyword>